<reference evidence="5" key="1">
    <citation type="submission" date="2022-06" db="EMBL/GenBank/DDBJ databases">
        <authorList>
            <person name="Berger JAMES D."/>
            <person name="Berger JAMES D."/>
        </authorList>
    </citation>
    <scope>NUCLEOTIDE SEQUENCE [LARGE SCALE GENOMIC DNA]</scope>
</reference>
<dbReference type="GO" id="GO:0030054">
    <property type="term" value="C:cell junction"/>
    <property type="evidence" value="ECO:0007669"/>
    <property type="project" value="TreeGrafter"/>
</dbReference>
<dbReference type="WBParaSite" id="TREG1_30160.1">
    <property type="protein sequence ID" value="TREG1_30160.1"/>
    <property type="gene ID" value="TREG1_30160"/>
</dbReference>
<dbReference type="GO" id="GO:0019901">
    <property type="term" value="F:protein kinase binding"/>
    <property type="evidence" value="ECO:0007669"/>
    <property type="project" value="TreeGrafter"/>
</dbReference>
<dbReference type="Gene3D" id="2.30.42.10">
    <property type="match status" value="2"/>
</dbReference>
<dbReference type="Pfam" id="PF09058">
    <property type="entry name" value="L27_1"/>
    <property type="match status" value="1"/>
</dbReference>
<dbReference type="GO" id="GO:0043113">
    <property type="term" value="P:receptor clustering"/>
    <property type="evidence" value="ECO:0007669"/>
    <property type="project" value="TreeGrafter"/>
</dbReference>
<accession>A0AA85JKB1</accession>
<dbReference type="GO" id="GO:0016323">
    <property type="term" value="C:basolateral plasma membrane"/>
    <property type="evidence" value="ECO:0007669"/>
    <property type="project" value="TreeGrafter"/>
</dbReference>
<feature type="domain" description="PDZ" evidence="4">
    <location>
        <begin position="110"/>
        <end position="200"/>
    </location>
</feature>
<dbReference type="Pfam" id="PF00595">
    <property type="entry name" value="PDZ"/>
    <property type="match status" value="2"/>
</dbReference>
<dbReference type="PANTHER" id="PTHR23119:SF51">
    <property type="entry name" value="DISKS LARGE 1 TUMOR SUPPRESSOR PROTEIN"/>
    <property type="match status" value="1"/>
</dbReference>
<feature type="domain" description="PDZ" evidence="4">
    <location>
        <begin position="239"/>
        <end position="329"/>
    </location>
</feature>
<feature type="compositionally biased region" description="Basic and acidic residues" evidence="3">
    <location>
        <begin position="389"/>
        <end position="402"/>
    </location>
</feature>
<organism evidence="5 6">
    <name type="scientific">Trichobilharzia regenti</name>
    <name type="common">Nasal bird schistosome</name>
    <dbReference type="NCBI Taxonomy" id="157069"/>
    <lineage>
        <taxon>Eukaryota</taxon>
        <taxon>Metazoa</taxon>
        <taxon>Spiralia</taxon>
        <taxon>Lophotrochozoa</taxon>
        <taxon>Platyhelminthes</taxon>
        <taxon>Trematoda</taxon>
        <taxon>Digenea</taxon>
        <taxon>Strigeidida</taxon>
        <taxon>Schistosomatoidea</taxon>
        <taxon>Schistosomatidae</taxon>
        <taxon>Trichobilharzia</taxon>
    </lineage>
</organism>
<dbReference type="InterPro" id="IPR015143">
    <property type="entry name" value="L27_1"/>
</dbReference>
<dbReference type="InterPro" id="IPR050614">
    <property type="entry name" value="Synaptic_Scaffolding_LAP-MAGUK"/>
</dbReference>
<dbReference type="Gene3D" id="6.20.370.60">
    <property type="match status" value="1"/>
</dbReference>
<dbReference type="PROSITE" id="PS50106">
    <property type="entry name" value="PDZ"/>
    <property type="match status" value="3"/>
</dbReference>
<dbReference type="GO" id="GO:0098609">
    <property type="term" value="P:cell-cell adhesion"/>
    <property type="evidence" value="ECO:0007669"/>
    <property type="project" value="TreeGrafter"/>
</dbReference>
<keyword evidence="2" id="KW-0472">Membrane</keyword>
<evidence type="ECO:0000313" key="5">
    <source>
        <dbReference type="Proteomes" id="UP000050795"/>
    </source>
</evidence>
<evidence type="ECO:0000256" key="2">
    <source>
        <dbReference type="ARBA" id="ARBA00023136"/>
    </source>
</evidence>
<evidence type="ECO:0000259" key="4">
    <source>
        <dbReference type="PROSITE" id="PS50106"/>
    </source>
</evidence>
<dbReference type="SMART" id="SM00228">
    <property type="entry name" value="PDZ"/>
    <property type="match status" value="2"/>
</dbReference>
<dbReference type="SUPFAM" id="SSF50156">
    <property type="entry name" value="PDZ domain-like"/>
    <property type="match status" value="3"/>
</dbReference>
<dbReference type="InterPro" id="IPR036892">
    <property type="entry name" value="L27_dom_sf"/>
</dbReference>
<dbReference type="GO" id="GO:0097120">
    <property type="term" value="P:receptor localization to synapse"/>
    <property type="evidence" value="ECO:0007669"/>
    <property type="project" value="TreeGrafter"/>
</dbReference>
<dbReference type="SUPFAM" id="SSF101288">
    <property type="entry name" value="L27 domain"/>
    <property type="match status" value="1"/>
</dbReference>
<dbReference type="InterPro" id="IPR001478">
    <property type="entry name" value="PDZ"/>
</dbReference>
<evidence type="ECO:0000256" key="1">
    <source>
        <dbReference type="ARBA" id="ARBA00004370"/>
    </source>
</evidence>
<name>A0AA85JKB1_TRIRE</name>
<dbReference type="Gene3D" id="1.10.287.470">
    <property type="entry name" value="Helix hairpin bin"/>
    <property type="match status" value="1"/>
</dbReference>
<reference evidence="6" key="2">
    <citation type="submission" date="2023-11" db="UniProtKB">
        <authorList>
            <consortium name="WormBaseParasite"/>
        </authorList>
    </citation>
    <scope>IDENTIFICATION</scope>
</reference>
<feature type="region of interest" description="Disordered" evidence="3">
    <location>
        <begin position="379"/>
        <end position="402"/>
    </location>
</feature>
<dbReference type="Proteomes" id="UP000050795">
    <property type="component" value="Unassembled WGS sequence"/>
</dbReference>
<comment type="subcellular location">
    <subcellularLocation>
        <location evidence="1">Membrane</location>
    </subcellularLocation>
</comment>
<evidence type="ECO:0000256" key="3">
    <source>
        <dbReference type="SAM" id="MobiDB-lite"/>
    </source>
</evidence>
<feature type="domain" description="PDZ" evidence="4">
    <location>
        <begin position="340"/>
        <end position="373"/>
    </location>
</feature>
<sequence length="402" mass="43775">MPVRKDCSRALHILSNYKYDLQGNNDKSFRNAVEKLINTLQSQLFSSLMDVLEVYELTVTGDNREFSSEQVPDSLNIRLNGSIASPNSQSVLKQLSSDQVSAKGEWDYLDIFLKRDSSAVGGFGFSIAGGIDNPISEVDHGIYVTRIAPNGCADRDGRLRVDDQILSVNDINLEHVTNMEAVRTLRQAGNQLNLIVRRFVGNAALTASNGGLQQSSLPLQSPEVLSDMEDSGSTPIWYEAQLRKPTPNTGLGFSIAGGQDVENGNFPSTGIFITRISPGGLADLDGRIMPGDQLMQVNGIDLSRATHEEAVRILRNAGDIVNLVLTRQQVQAFADDDGGSVNGIDLSRATHEEAVRILRNAGDIVNLVLTRQQVQAFADDDGGSVSGDSTRKYQTDFDRKFS</sequence>
<keyword evidence="5" id="KW-1185">Reference proteome</keyword>
<dbReference type="GO" id="GO:0045197">
    <property type="term" value="P:establishment or maintenance of epithelial cell apical/basal polarity"/>
    <property type="evidence" value="ECO:0007669"/>
    <property type="project" value="TreeGrafter"/>
</dbReference>
<dbReference type="PANTHER" id="PTHR23119">
    <property type="entry name" value="DISCS LARGE"/>
    <property type="match status" value="1"/>
</dbReference>
<dbReference type="AlphaFoldDB" id="A0AA85JKB1"/>
<proteinExistence type="predicted"/>
<protein>
    <recommendedName>
        <fullName evidence="4">PDZ domain-containing protein</fullName>
    </recommendedName>
</protein>
<evidence type="ECO:0000313" key="6">
    <source>
        <dbReference type="WBParaSite" id="TREG1_30160.1"/>
    </source>
</evidence>
<dbReference type="InterPro" id="IPR036034">
    <property type="entry name" value="PDZ_sf"/>
</dbReference>